<feature type="domain" description="SpoVT-AbrB" evidence="2">
    <location>
        <begin position="1"/>
        <end position="44"/>
    </location>
</feature>
<dbReference type="STRING" id="797114.C475_08827"/>
<dbReference type="PROSITE" id="PS51740">
    <property type="entry name" value="SPOVT_ABRB"/>
    <property type="match status" value="1"/>
</dbReference>
<dbReference type="Proteomes" id="UP000011626">
    <property type="component" value="Unassembled WGS sequence"/>
</dbReference>
<dbReference type="AlphaFoldDB" id="M0CVT4"/>
<dbReference type="InterPro" id="IPR037914">
    <property type="entry name" value="SpoVT-AbrB_sf"/>
</dbReference>
<dbReference type="NCBIfam" id="TIGR01439">
    <property type="entry name" value="lp_hng_hel_AbrB"/>
    <property type="match status" value="1"/>
</dbReference>
<name>M0CVT4_9EURY</name>
<evidence type="ECO:0000256" key="1">
    <source>
        <dbReference type="SAM" id="MobiDB-lite"/>
    </source>
</evidence>
<dbReference type="Pfam" id="PF04014">
    <property type="entry name" value="MazE_antitoxin"/>
    <property type="match status" value="1"/>
</dbReference>
<feature type="region of interest" description="Disordered" evidence="1">
    <location>
        <begin position="41"/>
        <end position="84"/>
    </location>
</feature>
<dbReference type="GO" id="GO:0003677">
    <property type="term" value="F:DNA binding"/>
    <property type="evidence" value="ECO:0007669"/>
    <property type="project" value="InterPro"/>
</dbReference>
<sequence length="84" mass="9581">MSVSEKGQATIPKQLREKYGITTPGKVRIHENEDGEIVVEPVPSLREFRGAASSDRRGTDILDESREKDRERDERLERDRGDGE</sequence>
<dbReference type="SMART" id="SM00966">
    <property type="entry name" value="SpoVT_AbrB"/>
    <property type="match status" value="1"/>
</dbReference>
<organism evidence="3 4">
    <name type="scientific">Halosimplex carlsbadense 2-9-1</name>
    <dbReference type="NCBI Taxonomy" id="797114"/>
    <lineage>
        <taxon>Archaea</taxon>
        <taxon>Methanobacteriati</taxon>
        <taxon>Methanobacteriota</taxon>
        <taxon>Stenosarchaea group</taxon>
        <taxon>Halobacteria</taxon>
        <taxon>Halobacteriales</taxon>
        <taxon>Haloarculaceae</taxon>
        <taxon>Halosimplex</taxon>
    </lineage>
</organism>
<dbReference type="InterPro" id="IPR007159">
    <property type="entry name" value="SpoVT-AbrB_dom"/>
</dbReference>
<comment type="caution">
    <text evidence="3">The sequence shown here is derived from an EMBL/GenBank/DDBJ whole genome shotgun (WGS) entry which is preliminary data.</text>
</comment>
<protein>
    <recommendedName>
        <fullName evidence="2">SpoVT-AbrB domain-containing protein</fullName>
    </recommendedName>
</protein>
<dbReference type="eggNOG" id="arCOG00818">
    <property type="taxonomic scope" value="Archaea"/>
</dbReference>
<keyword evidence="4" id="KW-1185">Reference proteome</keyword>
<dbReference type="Gene3D" id="2.10.260.10">
    <property type="match status" value="1"/>
</dbReference>
<evidence type="ECO:0000313" key="3">
    <source>
        <dbReference type="EMBL" id="ELZ26517.1"/>
    </source>
</evidence>
<dbReference type="EMBL" id="AOIU01000020">
    <property type="protein sequence ID" value="ELZ26517.1"/>
    <property type="molecule type" value="Genomic_DNA"/>
</dbReference>
<dbReference type="SUPFAM" id="SSF89447">
    <property type="entry name" value="AbrB/MazE/MraZ-like"/>
    <property type="match status" value="1"/>
</dbReference>
<gene>
    <name evidence="3" type="ORF">C475_08827</name>
</gene>
<proteinExistence type="predicted"/>
<reference evidence="3 4" key="1">
    <citation type="journal article" date="2014" name="PLoS Genet.">
        <title>Phylogenetically driven sequencing of extremely halophilic archaea reveals strategies for static and dynamic osmo-response.</title>
        <authorList>
            <person name="Becker E.A."/>
            <person name="Seitzer P.M."/>
            <person name="Tritt A."/>
            <person name="Larsen D."/>
            <person name="Krusor M."/>
            <person name="Yao A.I."/>
            <person name="Wu D."/>
            <person name="Madern D."/>
            <person name="Eisen J.A."/>
            <person name="Darling A.E."/>
            <person name="Facciotti M.T."/>
        </authorList>
    </citation>
    <scope>NUCLEOTIDE SEQUENCE [LARGE SCALE GENOMIC DNA]</scope>
    <source>
        <strain evidence="3 4">2-9-1</strain>
    </source>
</reference>
<accession>M0CVT4</accession>
<evidence type="ECO:0000313" key="4">
    <source>
        <dbReference type="Proteomes" id="UP000011626"/>
    </source>
</evidence>
<feature type="compositionally biased region" description="Basic and acidic residues" evidence="1">
    <location>
        <begin position="46"/>
        <end position="84"/>
    </location>
</feature>
<evidence type="ECO:0000259" key="2">
    <source>
        <dbReference type="PROSITE" id="PS51740"/>
    </source>
</evidence>